<comment type="caution">
    <text evidence="2">The sequence shown here is derived from an EMBL/GenBank/DDBJ whole genome shotgun (WGS) entry which is preliminary data.</text>
</comment>
<evidence type="ECO:0000313" key="2">
    <source>
        <dbReference type="EMBL" id="POS82080.1"/>
    </source>
</evidence>
<sequence>MEKLRAHRKAECIGSPLQWWEQMKLKEILWPKTSSNFARISGAEAGLRYRDIENSNWRSRDLQVRMKEEAETYQNQVPSFSYNIPELTFEQFTGETITKNERNYAQSMSVVLGFEEEEGKSGQQKKDYTRAESESLLGKAVAPLRDHELKAFRVPVTIRTRQGRKDVNVNLPARMAQADQGSDMIIVTIGFLKKLGLPMKSLSEKGFNGLTMNVADGSSAKSTGNMEEGGSFVRPFASEDDEEVHLLLGMPWLHAVDAKIRIRDSIIEIGDEAQAEKIVKLQGPKFVESEIHKLILCPKEKEQVDFEDSSGEYDSDVEDSSDEEDASDDENLSDLFEEDSEK</sequence>
<keyword evidence="3" id="KW-1185">Reference proteome</keyword>
<dbReference type="EMBL" id="PEDP01004418">
    <property type="protein sequence ID" value="POS82080.1"/>
    <property type="molecule type" value="Genomic_DNA"/>
</dbReference>
<organism evidence="2 3">
    <name type="scientific">Erysiphe pulchra</name>
    <dbReference type="NCBI Taxonomy" id="225359"/>
    <lineage>
        <taxon>Eukaryota</taxon>
        <taxon>Fungi</taxon>
        <taxon>Dikarya</taxon>
        <taxon>Ascomycota</taxon>
        <taxon>Pezizomycotina</taxon>
        <taxon>Leotiomycetes</taxon>
        <taxon>Erysiphales</taxon>
        <taxon>Erysiphaceae</taxon>
        <taxon>Erysiphe</taxon>
    </lineage>
</organism>
<protein>
    <submittedName>
        <fullName evidence="2">Uncharacterized protein</fullName>
    </submittedName>
</protein>
<gene>
    <name evidence="2" type="ORF">EPUL_004698</name>
</gene>
<dbReference type="STRING" id="225359.A0A2S4PJ60"/>
<accession>A0A2S4PJ60</accession>
<dbReference type="AlphaFoldDB" id="A0A2S4PJ60"/>
<proteinExistence type="predicted"/>
<name>A0A2S4PJ60_9PEZI</name>
<feature type="compositionally biased region" description="Acidic residues" evidence="1">
    <location>
        <begin position="305"/>
        <end position="342"/>
    </location>
</feature>
<dbReference type="InterPro" id="IPR021109">
    <property type="entry name" value="Peptidase_aspartic_dom_sf"/>
</dbReference>
<dbReference type="Proteomes" id="UP000237438">
    <property type="component" value="Unassembled WGS sequence"/>
</dbReference>
<feature type="non-terminal residue" evidence="2">
    <location>
        <position position="342"/>
    </location>
</feature>
<evidence type="ECO:0000313" key="3">
    <source>
        <dbReference type="Proteomes" id="UP000237438"/>
    </source>
</evidence>
<reference evidence="2 3" key="1">
    <citation type="submission" date="2017-10" db="EMBL/GenBank/DDBJ databases">
        <title>Development of genomic resources for the powdery mildew, Erysiphe pulchra.</title>
        <authorList>
            <person name="Wadl P.A."/>
            <person name="Mack B.M."/>
            <person name="Moore G."/>
            <person name="Beltz S.B."/>
        </authorList>
    </citation>
    <scope>NUCLEOTIDE SEQUENCE [LARGE SCALE GENOMIC DNA]</scope>
    <source>
        <strain evidence="2">Cflorida</strain>
    </source>
</reference>
<evidence type="ECO:0000256" key="1">
    <source>
        <dbReference type="SAM" id="MobiDB-lite"/>
    </source>
</evidence>
<dbReference type="Gene3D" id="2.40.70.10">
    <property type="entry name" value="Acid Proteases"/>
    <property type="match status" value="1"/>
</dbReference>
<dbReference type="OrthoDB" id="10578746at2759"/>
<feature type="region of interest" description="Disordered" evidence="1">
    <location>
        <begin position="302"/>
        <end position="342"/>
    </location>
</feature>